<dbReference type="InterPro" id="IPR032812">
    <property type="entry name" value="SbsA_Ig"/>
</dbReference>
<dbReference type="RefSeq" id="WP_344445290.1">
    <property type="nucleotide sequence ID" value="NZ_BAAALF010000155.1"/>
</dbReference>
<keyword evidence="1 2" id="KW-0732">Signal</keyword>
<accession>A0ABN1WT50</accession>
<name>A0ABN1WT50_9ACTN</name>
<dbReference type="NCBIfam" id="NF041539">
    <property type="entry name" value="choice_anch_R"/>
    <property type="match status" value="1"/>
</dbReference>
<evidence type="ECO:0000313" key="5">
    <source>
        <dbReference type="Proteomes" id="UP001500037"/>
    </source>
</evidence>
<evidence type="ECO:0000256" key="1">
    <source>
        <dbReference type="ARBA" id="ARBA00022729"/>
    </source>
</evidence>
<protein>
    <recommendedName>
        <fullName evidence="3">SbsA Ig-like domain-containing protein</fullName>
    </recommendedName>
</protein>
<feature type="chain" id="PRO_5045822742" description="SbsA Ig-like domain-containing protein" evidence="2">
    <location>
        <begin position="36"/>
        <end position="1062"/>
    </location>
</feature>
<dbReference type="EMBL" id="BAAALF010000155">
    <property type="protein sequence ID" value="GAA1263003.1"/>
    <property type="molecule type" value="Genomic_DNA"/>
</dbReference>
<dbReference type="Gene3D" id="2.60.40.1220">
    <property type="match status" value="1"/>
</dbReference>
<organism evidence="4 5">
    <name type="scientific">Kitasatospora nipponensis</name>
    <dbReference type="NCBI Taxonomy" id="258049"/>
    <lineage>
        <taxon>Bacteria</taxon>
        <taxon>Bacillati</taxon>
        <taxon>Actinomycetota</taxon>
        <taxon>Actinomycetes</taxon>
        <taxon>Kitasatosporales</taxon>
        <taxon>Streptomycetaceae</taxon>
        <taxon>Kitasatospora</taxon>
    </lineage>
</organism>
<evidence type="ECO:0000256" key="2">
    <source>
        <dbReference type="SAM" id="SignalP"/>
    </source>
</evidence>
<comment type="caution">
    <text evidence="4">The sequence shown here is derived from an EMBL/GenBank/DDBJ whole genome shotgun (WGS) entry which is preliminary data.</text>
</comment>
<proteinExistence type="predicted"/>
<keyword evidence="5" id="KW-1185">Reference proteome</keyword>
<evidence type="ECO:0000259" key="3">
    <source>
        <dbReference type="Pfam" id="PF13205"/>
    </source>
</evidence>
<gene>
    <name evidence="4" type="ORF">GCM10009665_60770</name>
</gene>
<dbReference type="InterPro" id="IPR014755">
    <property type="entry name" value="Cu-Rt/internalin_Ig-like"/>
</dbReference>
<dbReference type="Pfam" id="PF13205">
    <property type="entry name" value="Big_5"/>
    <property type="match status" value="1"/>
</dbReference>
<sequence>MAFGTTVTRFRRSTTGRLAALVTGLVVLAAPVVTAGSAAATAPSPAATSRPGAGAAATTAVLGSNTVGASLDVGDANYLNASRAVSGATGGTVTSVSVYVGAVGAAPNNQFQVAVYGDNAGAPGSLLASSSPGTLSPNSWNTLPLSLALSPSTPYWLAYNANGATGAVDNLAYAAGGTSAYRAGGYGSWPAAFGAASAEGVTFSMYATYTPGADNTPPPGAGPGGEGPILLVTNAANPYSSYYTEILKAEGLNAYKTVDLSTVTPAMLAGYDVVLLGETRLTAAQSGMFGSWTTGGGRLIAMRPDPQLAPLLGLTAAGGTQADAYLKVDTSAAPGAGITGDTMGYHGAADRYALNGATAVATLYSDAATATANPAVTLRATGSGEAAAFTFDLAKSVVQTRQGNIAWGGQQRDGVDGIEAGEMFMGVNGQPDWNDMSKAIIPIADEQQRLLVNLITLMDSAKMPLPRFWYFPRDVKAVVVMSGDDHGIGGTAGRWDGYVAQSPPNCNVADWECVRGSSYLYTSGPMTAAQAQAYSDQGFEVGLHVTTGCQPWGSAAALQSTYQSQLAAWRAKYPALPSPASSRTHCVEWDDWSTQPKTKLANGIRLDEDYYYYPASFTQDRPGFFNGTGEIMKFADTDGSIIDEYQATTQMTDESGQSYPATIDTLLGAAYGAQGYYAALSANIHTDYAASTASDAIIAAAKARGVPVVSGRQMLTWLDGRNGSAFSKLTWSGSSLTFSITGGAGGLRAMLPVGSAAGSLAKIDFQGASVPYRIDTVKGVPYAFFDGAVGSYTATYGHDTTPPVVTGTSPTAGATAVAPTAPVRFSFDEPLAAATVTAAHLTLATAGGAAVPGAVGYDATTNSAVLTPAAPLAPSTGYTATVQGVTDLAGNALAAPATVSFTTGGTPPRTIGNATVGTLLDDTDSNHLNASRITTGSAAVALTALSVHVGTVGAAPNNQFQLALYSDSAGSPGTLLASTASGTLAANAWNALPVDVTLAAGTSYWLVYNSNGTSAAVNNMNYTAGAVSQGAYSSAAVPFGTWPSGFGPAVKEGAVFSLYGAY</sequence>
<reference evidence="4 5" key="1">
    <citation type="journal article" date="2019" name="Int. J. Syst. Evol. Microbiol.">
        <title>The Global Catalogue of Microorganisms (GCM) 10K type strain sequencing project: providing services to taxonomists for standard genome sequencing and annotation.</title>
        <authorList>
            <consortium name="The Broad Institute Genomics Platform"/>
            <consortium name="The Broad Institute Genome Sequencing Center for Infectious Disease"/>
            <person name="Wu L."/>
            <person name="Ma J."/>
        </authorList>
    </citation>
    <scope>NUCLEOTIDE SEQUENCE [LARGE SCALE GENOMIC DNA]</scope>
    <source>
        <strain evidence="4 5">JCM 13004</strain>
    </source>
</reference>
<dbReference type="Proteomes" id="UP001500037">
    <property type="component" value="Unassembled WGS sequence"/>
</dbReference>
<feature type="signal peptide" evidence="2">
    <location>
        <begin position="1"/>
        <end position="35"/>
    </location>
</feature>
<feature type="domain" description="SbsA Ig-like" evidence="3">
    <location>
        <begin position="799"/>
        <end position="903"/>
    </location>
</feature>
<evidence type="ECO:0000313" key="4">
    <source>
        <dbReference type="EMBL" id="GAA1263003.1"/>
    </source>
</evidence>